<keyword evidence="2" id="KW-0433">Leucine-rich repeat</keyword>
<keyword evidence="8" id="KW-0675">Receptor</keyword>
<feature type="domain" description="Leucine-rich repeat-containing N-terminal plant-type" evidence="11">
    <location>
        <begin position="35"/>
        <end position="86"/>
    </location>
</feature>
<evidence type="ECO:0000256" key="5">
    <source>
        <dbReference type="ARBA" id="ARBA00022737"/>
    </source>
</evidence>
<sequence length="691" mass="77295">MGFWFLSPHLCLLYFLFLAPSISSPPPLRSSLCHPNESSALLQFKNSFSIGDIPPGYPSHIDGPSEMLLSWNNGTNCCTWSGVTCDKVTGNVIGLDVQSSGIERIIHSNSSLFYLTHIQSLIHSGNSFDSPIPSQFVRFKNLEHLDLSDSNFYGPFPQEISYLSQLVSLDLSFSALDLNTSSLLSVFTSLSNLKELNLFNVNMFSAQPNVLMNLSSSLTHLNLSYCDLQGKFLENFFHYYSNLELLDLSVNGQLNCSVPDDLPNMSSPLRVLVHSESGFSVDMQSLTRNFNSFGTLSLSGCKVIGSAYLALVISNLTKVTSLDLSGLGFGGPIPWLNKNQFTSSIQEFKYVSLYYLNLAGNKLQGPIPQSLFQQENLYHLDLSRNNLNSAIGLDQFSKLKNLTNLSLSDYNLSLSSDNNFTFPNIVELELSSYNLSESPYFLRTLGILDCLDLSYNRIQGSIPKWLGNIGKGYHLSYLNLSHNLLTNVNQLPWKDIPPCLGNLSRLSVLDLSMNMFHGTIPTTFASLDYIKNIKPNRNHFQGPLPPSLSNCKSLEVLDLGNNIINDTFPGWLESLPVLQVLVLRSNKFHGCISSTPKVQSPFQKLRILDLSNNQFSSLLPTQYFKNFLAMMNGRVDKLKYMGEDHYQDSVIVTMKGSMVRLEKIQTSSQPLIFRKIILMGDSKIHWKSERS</sequence>
<keyword evidence="5" id="KW-0677">Repeat</keyword>
<dbReference type="Proteomes" id="UP001652623">
    <property type="component" value="Chromosome 8"/>
</dbReference>
<dbReference type="Pfam" id="PF13855">
    <property type="entry name" value="LRR_8"/>
    <property type="match status" value="1"/>
</dbReference>
<evidence type="ECO:0000256" key="9">
    <source>
        <dbReference type="ARBA" id="ARBA00023180"/>
    </source>
</evidence>
<evidence type="ECO:0000256" key="2">
    <source>
        <dbReference type="ARBA" id="ARBA00022614"/>
    </source>
</evidence>
<name>A0ABM4AFV0_ZIZJJ</name>
<keyword evidence="6" id="KW-1133">Transmembrane helix</keyword>
<evidence type="ECO:0000256" key="7">
    <source>
        <dbReference type="ARBA" id="ARBA00023136"/>
    </source>
</evidence>
<dbReference type="PANTHER" id="PTHR48061">
    <property type="entry name" value="LEUCINE-RICH REPEAT RECEPTOR PROTEIN KINASE EMS1-LIKE-RELATED"/>
    <property type="match status" value="1"/>
</dbReference>
<evidence type="ECO:0000313" key="13">
    <source>
        <dbReference type="RefSeq" id="XP_060675607.1"/>
    </source>
</evidence>
<dbReference type="Pfam" id="PF00560">
    <property type="entry name" value="LRR_1"/>
    <property type="match status" value="6"/>
</dbReference>
<keyword evidence="4 10" id="KW-0732">Signal</keyword>
<keyword evidence="3" id="KW-0812">Transmembrane</keyword>
<dbReference type="PANTHER" id="PTHR48061:SF46">
    <property type="entry name" value="LEUCINE-RICH REPEAT-CONTAINING N-TERMINAL PLANT-TYPE DOMAIN-CONTAINING PROTEIN"/>
    <property type="match status" value="1"/>
</dbReference>
<organism evidence="12 13">
    <name type="scientific">Ziziphus jujuba</name>
    <name type="common">Chinese jujube</name>
    <name type="synonym">Ziziphus sativa</name>
    <dbReference type="NCBI Taxonomy" id="326968"/>
    <lineage>
        <taxon>Eukaryota</taxon>
        <taxon>Viridiplantae</taxon>
        <taxon>Streptophyta</taxon>
        <taxon>Embryophyta</taxon>
        <taxon>Tracheophyta</taxon>
        <taxon>Spermatophyta</taxon>
        <taxon>Magnoliopsida</taxon>
        <taxon>eudicotyledons</taxon>
        <taxon>Gunneridae</taxon>
        <taxon>Pentapetalae</taxon>
        <taxon>rosids</taxon>
        <taxon>fabids</taxon>
        <taxon>Rosales</taxon>
        <taxon>Rhamnaceae</taxon>
        <taxon>Paliureae</taxon>
        <taxon>Ziziphus</taxon>
    </lineage>
</organism>
<evidence type="ECO:0000313" key="12">
    <source>
        <dbReference type="Proteomes" id="UP001652623"/>
    </source>
</evidence>
<protein>
    <submittedName>
        <fullName evidence="13">Receptor-like protein 53</fullName>
    </submittedName>
</protein>
<dbReference type="InterPro" id="IPR046956">
    <property type="entry name" value="RLP23-like"/>
</dbReference>
<dbReference type="InterPro" id="IPR013210">
    <property type="entry name" value="LRR_N_plant-typ"/>
</dbReference>
<comment type="subcellular location">
    <subcellularLocation>
        <location evidence="1">Membrane</location>
        <topology evidence="1">Single-pass type I membrane protein</topology>
    </subcellularLocation>
</comment>
<dbReference type="SUPFAM" id="SSF52058">
    <property type="entry name" value="L domain-like"/>
    <property type="match status" value="2"/>
</dbReference>
<proteinExistence type="predicted"/>
<feature type="signal peptide" evidence="10">
    <location>
        <begin position="1"/>
        <end position="24"/>
    </location>
</feature>
<accession>A0ABM4AFV0</accession>
<dbReference type="GeneID" id="107412874"/>
<keyword evidence="12" id="KW-1185">Reference proteome</keyword>
<keyword evidence="7" id="KW-0472">Membrane</keyword>
<keyword evidence="9" id="KW-0325">Glycoprotein</keyword>
<evidence type="ECO:0000259" key="11">
    <source>
        <dbReference type="Pfam" id="PF08263"/>
    </source>
</evidence>
<evidence type="ECO:0000256" key="3">
    <source>
        <dbReference type="ARBA" id="ARBA00022692"/>
    </source>
</evidence>
<reference evidence="13" key="1">
    <citation type="submission" date="2025-08" db="UniProtKB">
        <authorList>
            <consortium name="RefSeq"/>
        </authorList>
    </citation>
    <scope>IDENTIFICATION</scope>
    <source>
        <tissue evidence="13">Seedling</tissue>
    </source>
</reference>
<evidence type="ECO:0000256" key="4">
    <source>
        <dbReference type="ARBA" id="ARBA00022729"/>
    </source>
</evidence>
<evidence type="ECO:0000256" key="1">
    <source>
        <dbReference type="ARBA" id="ARBA00004479"/>
    </source>
</evidence>
<evidence type="ECO:0000256" key="8">
    <source>
        <dbReference type="ARBA" id="ARBA00023170"/>
    </source>
</evidence>
<dbReference type="InterPro" id="IPR001611">
    <property type="entry name" value="Leu-rich_rpt"/>
</dbReference>
<gene>
    <name evidence="13" type="primary">LOC107412874</name>
</gene>
<dbReference type="Pfam" id="PF08263">
    <property type="entry name" value="LRRNT_2"/>
    <property type="match status" value="1"/>
</dbReference>
<dbReference type="InterPro" id="IPR032675">
    <property type="entry name" value="LRR_dom_sf"/>
</dbReference>
<feature type="chain" id="PRO_5045120401" evidence="10">
    <location>
        <begin position="25"/>
        <end position="691"/>
    </location>
</feature>
<evidence type="ECO:0000256" key="10">
    <source>
        <dbReference type="SAM" id="SignalP"/>
    </source>
</evidence>
<dbReference type="Gene3D" id="3.80.10.10">
    <property type="entry name" value="Ribonuclease Inhibitor"/>
    <property type="match status" value="2"/>
</dbReference>
<dbReference type="RefSeq" id="XP_060675607.1">
    <property type="nucleotide sequence ID" value="XM_060819624.1"/>
</dbReference>
<dbReference type="PROSITE" id="PS51450">
    <property type="entry name" value="LRR"/>
    <property type="match status" value="2"/>
</dbReference>
<evidence type="ECO:0000256" key="6">
    <source>
        <dbReference type="ARBA" id="ARBA00022989"/>
    </source>
</evidence>